<dbReference type="PANTHER" id="PTHR43173:SF28">
    <property type="entry name" value="AARF DOMAIN CONTAINING KINASE 5"/>
    <property type="match status" value="1"/>
</dbReference>
<organism evidence="4 5">
    <name type="scientific">Paspalum notatum var. saurae</name>
    <dbReference type="NCBI Taxonomy" id="547442"/>
    <lineage>
        <taxon>Eukaryota</taxon>
        <taxon>Viridiplantae</taxon>
        <taxon>Streptophyta</taxon>
        <taxon>Embryophyta</taxon>
        <taxon>Tracheophyta</taxon>
        <taxon>Spermatophyta</taxon>
        <taxon>Magnoliopsida</taxon>
        <taxon>Liliopsida</taxon>
        <taxon>Poales</taxon>
        <taxon>Poaceae</taxon>
        <taxon>PACMAD clade</taxon>
        <taxon>Panicoideae</taxon>
        <taxon>Andropogonodae</taxon>
        <taxon>Paspaleae</taxon>
        <taxon>Paspalinae</taxon>
        <taxon>Paspalum</taxon>
    </lineage>
</organism>
<gene>
    <name evidence="4" type="ORF">U9M48_002444</name>
</gene>
<evidence type="ECO:0000256" key="1">
    <source>
        <dbReference type="ARBA" id="ARBA00009670"/>
    </source>
</evidence>
<reference evidence="4 5" key="1">
    <citation type="submission" date="2024-02" db="EMBL/GenBank/DDBJ databases">
        <title>High-quality chromosome-scale genome assembly of Pensacola bahiagrass (Paspalum notatum Flugge var. saurae).</title>
        <authorList>
            <person name="Vega J.M."/>
            <person name="Podio M."/>
            <person name="Orjuela J."/>
            <person name="Siena L.A."/>
            <person name="Pessino S.C."/>
            <person name="Combes M.C."/>
            <person name="Mariac C."/>
            <person name="Albertini E."/>
            <person name="Pupilli F."/>
            <person name="Ortiz J.P.A."/>
            <person name="Leblanc O."/>
        </authorList>
    </citation>
    <scope>NUCLEOTIDE SEQUENCE [LARGE SCALE GENOMIC DNA]</scope>
    <source>
        <strain evidence="4">R1</strain>
        <tissue evidence="4">Leaf</tissue>
    </source>
</reference>
<name>A0AAQ3SJT6_PASNO</name>
<evidence type="ECO:0000256" key="2">
    <source>
        <dbReference type="SAM" id="SignalP"/>
    </source>
</evidence>
<dbReference type="PANTHER" id="PTHR43173">
    <property type="entry name" value="ABC1 FAMILY PROTEIN"/>
    <property type="match status" value="1"/>
</dbReference>
<dbReference type="EMBL" id="CP144745">
    <property type="protein sequence ID" value="WVZ51288.1"/>
    <property type="molecule type" value="Genomic_DNA"/>
</dbReference>
<feature type="domain" description="ABC1 atypical kinase-like" evidence="3">
    <location>
        <begin position="122"/>
        <end position="366"/>
    </location>
</feature>
<dbReference type="InterPro" id="IPR004147">
    <property type="entry name" value="ABC1_dom"/>
</dbReference>
<evidence type="ECO:0000313" key="4">
    <source>
        <dbReference type="EMBL" id="WVZ51288.1"/>
    </source>
</evidence>
<keyword evidence="5" id="KW-1185">Reference proteome</keyword>
<dbReference type="InterPro" id="IPR051130">
    <property type="entry name" value="Mito_struct-func_regulator"/>
</dbReference>
<dbReference type="Pfam" id="PF03109">
    <property type="entry name" value="ABC1"/>
    <property type="match status" value="1"/>
</dbReference>
<sequence length="532" mass="60128">MLRRHRTPLLLAAAAAGAALVAASPSGENGRSVASTLHHGVARSSRAVYTIGFVVADYKYSLRGLDSGSANYRAKLSEVHLRSAKKLLKLCEANGGFYVKAGQYVSSLRQVPKEYSSTLSSLQDQATPSKFQDIKVVIEQNFGKELHDIFLEFDEHPIAAASIAQVHRGRLHNKQDVAVKVQYPGLEQRMKIDIMTMSLLSKSVSWVFPDYKFDRILIEFEKSMTMELDFTREAKNSERTASCFRKNSVVKVPYVFWQLTTREVLTMEFCYGHKVNDLDFLRRANINPTKVAKALIELFGEMVFVHGFVHGDPHPGNILVSPQGHGKFKLVLLDHGIYRELDQKFRLDYCQLWKALILLDAKKIMELGEKFGVGKYAKYFPVIFTGRTIESKSALGTQMTGEEQRRLKIDLNSLGMDDISSFMESLPPDFYVILRTDGLLRSILGNLGAPRHIRLLTYAKCAIHGLEKQSKVESGAISCMFLQIRTDISYLHMRVVIEIVGFLAKVNDAKHKAMDKLRRMFQEISRGFHLLL</sequence>
<dbReference type="Proteomes" id="UP001341281">
    <property type="component" value="Chromosome 01"/>
</dbReference>
<accession>A0AAQ3SJT6</accession>
<feature type="chain" id="PRO_5042884848" description="ABC1 atypical kinase-like domain-containing protein" evidence="2">
    <location>
        <begin position="24"/>
        <end position="532"/>
    </location>
</feature>
<dbReference type="CDD" id="cd13969">
    <property type="entry name" value="ADCK1-like"/>
    <property type="match status" value="1"/>
</dbReference>
<keyword evidence="2" id="KW-0732">Signal</keyword>
<dbReference type="SUPFAM" id="SSF56112">
    <property type="entry name" value="Protein kinase-like (PK-like)"/>
    <property type="match status" value="1"/>
</dbReference>
<protein>
    <recommendedName>
        <fullName evidence="3">ABC1 atypical kinase-like domain-containing protein</fullName>
    </recommendedName>
</protein>
<proteinExistence type="inferred from homology"/>
<feature type="signal peptide" evidence="2">
    <location>
        <begin position="1"/>
        <end position="23"/>
    </location>
</feature>
<dbReference type="AlphaFoldDB" id="A0AAQ3SJT6"/>
<evidence type="ECO:0000313" key="5">
    <source>
        <dbReference type="Proteomes" id="UP001341281"/>
    </source>
</evidence>
<dbReference type="Gene3D" id="1.10.510.10">
    <property type="entry name" value="Transferase(Phosphotransferase) domain 1"/>
    <property type="match status" value="1"/>
</dbReference>
<dbReference type="InterPro" id="IPR045307">
    <property type="entry name" value="ADCK1_dom"/>
</dbReference>
<evidence type="ECO:0000259" key="3">
    <source>
        <dbReference type="Pfam" id="PF03109"/>
    </source>
</evidence>
<dbReference type="InterPro" id="IPR011009">
    <property type="entry name" value="Kinase-like_dom_sf"/>
</dbReference>
<comment type="similarity">
    <text evidence="1">Belongs to the protein kinase superfamily. ADCK protein kinase family.</text>
</comment>